<evidence type="ECO:0000256" key="1">
    <source>
        <dbReference type="ARBA" id="ARBA00009049"/>
    </source>
</evidence>
<feature type="non-terminal residue" evidence="5">
    <location>
        <position position="601"/>
    </location>
</feature>
<accession>A0A4P9YYJ2</accession>
<feature type="region of interest" description="Disordered" evidence="4">
    <location>
        <begin position="240"/>
        <end position="282"/>
    </location>
</feature>
<dbReference type="PANTHER" id="PTHR12425:SF5">
    <property type="entry name" value="SYNEMBRYN"/>
    <property type="match status" value="1"/>
</dbReference>
<sequence length="601" mass="65947">MERYLAADDGRAGGALGDAAAVLALLTEIEEAAAQQASLPGKTYVNLTERQQLIDRLLRDMESTAVWSTWTPEVRLAALRVLKIQCRDRTVAGSLFKSKSSSDDGGASNQSMSLGHVEWEREALKCVANAMLLEESTRELFVDAQASEIACQWLQCRFILLRLLFLVTVADIDHCRYLVDQLSIVSILGQFLQPNYTDAMDMMTTSECLKLLYNLCMHLPKTEASPDLATDQIPLTLSERSRSASSLQEAGGAAGPSEDAAGVSAPTSPASPLSKSIQSSRNALTSLQQRLRRLPIGRKRSNSVTSCDSRASSGRTGSPSRSDDIGEEERKRLIAECVQRKVALKFESILLTWRPLTNGNPLVPPYSHAVHALLHFPVVAPFKSTWFPGHASRPYAIVEQLIYITNLTLSERNLDGGANERQIDEGLLPLLTLLVALARGDEEAKLRLRTAFIPDIIDRSQPVHQGDTLSARIIRAMTAPFLTRSRNMVSEFLYILHDENPDALVERVGFGNVAGFFVMRGIQFKPPSQSSMVDAATGQAVNPITGQRVDAQPSTSAAEMTQEEKEREAERLFVLFDRLNRTGVVKAVNPVAEAVASGRFE</sequence>
<comment type="similarity">
    <text evidence="1">Belongs to the synembryn family.</text>
</comment>
<dbReference type="Pfam" id="PF10165">
    <property type="entry name" value="Ric8"/>
    <property type="match status" value="1"/>
</dbReference>
<feature type="compositionally biased region" description="Polar residues" evidence="4">
    <location>
        <begin position="265"/>
        <end position="282"/>
    </location>
</feature>
<dbReference type="OrthoDB" id="5585685at2759"/>
<evidence type="ECO:0000313" key="5">
    <source>
        <dbReference type="EMBL" id="RKP24995.1"/>
    </source>
</evidence>
<dbReference type="EMBL" id="KZ989933">
    <property type="protein sequence ID" value="RKP24995.1"/>
    <property type="molecule type" value="Genomic_DNA"/>
</dbReference>
<feature type="compositionally biased region" description="Polar residues" evidence="4">
    <location>
        <begin position="302"/>
        <end position="320"/>
    </location>
</feature>
<evidence type="ECO:0000256" key="2">
    <source>
        <dbReference type="ARBA" id="ARBA00022658"/>
    </source>
</evidence>
<dbReference type="PANTHER" id="PTHR12425">
    <property type="entry name" value="SYNEMBRYN"/>
    <property type="match status" value="1"/>
</dbReference>
<gene>
    <name evidence="5" type="ORF">SYNPS1DRAFT_22974</name>
</gene>
<keyword evidence="2" id="KW-0344">Guanine-nucleotide releasing factor</keyword>
<protein>
    <submittedName>
        <fullName evidence="5">Guanine nucleotide exchange factor synembryn-domain-containing protein</fullName>
    </submittedName>
</protein>
<name>A0A4P9YYJ2_9FUNG</name>
<dbReference type="GO" id="GO:0005085">
    <property type="term" value="F:guanyl-nucleotide exchange factor activity"/>
    <property type="evidence" value="ECO:0007669"/>
    <property type="project" value="UniProtKB-KW"/>
</dbReference>
<evidence type="ECO:0000256" key="4">
    <source>
        <dbReference type="SAM" id="MobiDB-lite"/>
    </source>
</evidence>
<keyword evidence="3" id="KW-0143">Chaperone</keyword>
<proteinExistence type="inferred from homology"/>
<evidence type="ECO:0000313" key="6">
    <source>
        <dbReference type="Proteomes" id="UP000278143"/>
    </source>
</evidence>
<dbReference type="Proteomes" id="UP000278143">
    <property type="component" value="Unassembled WGS sequence"/>
</dbReference>
<evidence type="ECO:0000256" key="3">
    <source>
        <dbReference type="ARBA" id="ARBA00023186"/>
    </source>
</evidence>
<dbReference type="AlphaFoldDB" id="A0A4P9YYJ2"/>
<organism evidence="5 6">
    <name type="scientific">Syncephalis pseudoplumigaleata</name>
    <dbReference type="NCBI Taxonomy" id="1712513"/>
    <lineage>
        <taxon>Eukaryota</taxon>
        <taxon>Fungi</taxon>
        <taxon>Fungi incertae sedis</taxon>
        <taxon>Zoopagomycota</taxon>
        <taxon>Zoopagomycotina</taxon>
        <taxon>Zoopagomycetes</taxon>
        <taxon>Zoopagales</taxon>
        <taxon>Piptocephalidaceae</taxon>
        <taxon>Syncephalis</taxon>
    </lineage>
</organism>
<keyword evidence="6" id="KW-1185">Reference proteome</keyword>
<dbReference type="GO" id="GO:0001965">
    <property type="term" value="F:G-protein alpha-subunit binding"/>
    <property type="evidence" value="ECO:0007669"/>
    <property type="project" value="TreeGrafter"/>
</dbReference>
<dbReference type="GO" id="GO:0005737">
    <property type="term" value="C:cytoplasm"/>
    <property type="evidence" value="ECO:0007669"/>
    <property type="project" value="TreeGrafter"/>
</dbReference>
<feature type="region of interest" description="Disordered" evidence="4">
    <location>
        <begin position="298"/>
        <end position="328"/>
    </location>
</feature>
<dbReference type="InterPro" id="IPR019318">
    <property type="entry name" value="Gua_nucleotide_exch_fac_Ric8"/>
</dbReference>
<dbReference type="GO" id="GO:0007186">
    <property type="term" value="P:G protein-coupled receptor signaling pathway"/>
    <property type="evidence" value="ECO:0007669"/>
    <property type="project" value="TreeGrafter"/>
</dbReference>
<reference evidence="6" key="1">
    <citation type="journal article" date="2018" name="Nat. Microbiol.">
        <title>Leveraging single-cell genomics to expand the fungal tree of life.</title>
        <authorList>
            <person name="Ahrendt S.R."/>
            <person name="Quandt C.A."/>
            <person name="Ciobanu D."/>
            <person name="Clum A."/>
            <person name="Salamov A."/>
            <person name="Andreopoulos B."/>
            <person name="Cheng J.F."/>
            <person name="Woyke T."/>
            <person name="Pelin A."/>
            <person name="Henrissat B."/>
            <person name="Reynolds N.K."/>
            <person name="Benny G.L."/>
            <person name="Smith M.E."/>
            <person name="James T.Y."/>
            <person name="Grigoriev I.V."/>
        </authorList>
    </citation>
    <scope>NUCLEOTIDE SEQUENCE [LARGE SCALE GENOMIC DNA]</scope>
    <source>
        <strain evidence="6">Benny S71-1</strain>
    </source>
</reference>